<accession>A0A816IU76</accession>
<feature type="compositionally biased region" description="Low complexity" evidence="1">
    <location>
        <begin position="12"/>
        <end position="24"/>
    </location>
</feature>
<feature type="compositionally biased region" description="Basic and acidic residues" evidence="1">
    <location>
        <begin position="52"/>
        <end position="66"/>
    </location>
</feature>
<dbReference type="Proteomes" id="UP001295469">
    <property type="component" value="Chromosome C09"/>
</dbReference>
<feature type="region of interest" description="Disordered" evidence="1">
    <location>
        <begin position="10"/>
        <end position="66"/>
    </location>
</feature>
<proteinExistence type="predicted"/>
<gene>
    <name evidence="2" type="ORF">DARMORV10_C09P05100.1</name>
</gene>
<name>A0A816IU76_BRANA</name>
<evidence type="ECO:0000256" key="1">
    <source>
        <dbReference type="SAM" id="MobiDB-lite"/>
    </source>
</evidence>
<dbReference type="AlphaFoldDB" id="A0A816IU76"/>
<organism evidence="2">
    <name type="scientific">Brassica napus</name>
    <name type="common">Rape</name>
    <dbReference type="NCBI Taxonomy" id="3708"/>
    <lineage>
        <taxon>Eukaryota</taxon>
        <taxon>Viridiplantae</taxon>
        <taxon>Streptophyta</taxon>
        <taxon>Embryophyta</taxon>
        <taxon>Tracheophyta</taxon>
        <taxon>Spermatophyta</taxon>
        <taxon>Magnoliopsida</taxon>
        <taxon>eudicotyledons</taxon>
        <taxon>Gunneridae</taxon>
        <taxon>Pentapetalae</taxon>
        <taxon>rosids</taxon>
        <taxon>malvids</taxon>
        <taxon>Brassicales</taxon>
        <taxon>Brassicaceae</taxon>
        <taxon>Brassiceae</taxon>
        <taxon>Brassica</taxon>
    </lineage>
</organism>
<protein>
    <submittedName>
        <fullName evidence="2">(rape) hypothetical protein</fullName>
    </submittedName>
</protein>
<dbReference type="EMBL" id="HG994373">
    <property type="protein sequence ID" value="CAF1715877.1"/>
    <property type="molecule type" value="Genomic_DNA"/>
</dbReference>
<sequence>MPCLDAPMVKKMSSLTTTSTMPSLDAPLKMSSPHDVTTTTTTTMPQSPSSRARFEGRRARELVEERETGSDELSEFFLETESTYTTWVLCEWMLCALHLITHVLILCFHLIDD</sequence>
<reference evidence="2" key="1">
    <citation type="submission" date="2021-01" db="EMBL/GenBank/DDBJ databases">
        <authorList>
            <consortium name="Genoscope - CEA"/>
            <person name="William W."/>
        </authorList>
    </citation>
    <scope>NUCLEOTIDE SEQUENCE</scope>
</reference>
<evidence type="ECO:0000313" key="2">
    <source>
        <dbReference type="EMBL" id="CAF1715877.1"/>
    </source>
</evidence>